<dbReference type="RefSeq" id="WP_378973460.1">
    <property type="nucleotide sequence ID" value="NZ_JBHTBJ010000024.1"/>
</dbReference>
<dbReference type="InterPro" id="IPR030489">
    <property type="entry name" value="TR_Rrf2-type_CS"/>
</dbReference>
<dbReference type="InterPro" id="IPR036388">
    <property type="entry name" value="WH-like_DNA-bd_sf"/>
</dbReference>
<evidence type="ECO:0000256" key="1">
    <source>
        <dbReference type="SAM" id="MobiDB-lite"/>
    </source>
</evidence>
<name>A0ABW2HWZ4_9ACTN</name>
<dbReference type="Proteomes" id="UP001596548">
    <property type="component" value="Unassembled WGS sequence"/>
</dbReference>
<proteinExistence type="predicted"/>
<dbReference type="EMBL" id="JBHTBJ010000024">
    <property type="protein sequence ID" value="MFC7277627.1"/>
    <property type="molecule type" value="Genomic_DNA"/>
</dbReference>
<dbReference type="InterPro" id="IPR036390">
    <property type="entry name" value="WH_DNA-bd_sf"/>
</dbReference>
<dbReference type="NCBIfam" id="TIGR00738">
    <property type="entry name" value="rrf2_super"/>
    <property type="match status" value="1"/>
</dbReference>
<organism evidence="2 3">
    <name type="scientific">Paractinoplanes rhizophilus</name>
    <dbReference type="NCBI Taxonomy" id="1416877"/>
    <lineage>
        <taxon>Bacteria</taxon>
        <taxon>Bacillati</taxon>
        <taxon>Actinomycetota</taxon>
        <taxon>Actinomycetes</taxon>
        <taxon>Micromonosporales</taxon>
        <taxon>Micromonosporaceae</taxon>
        <taxon>Paractinoplanes</taxon>
    </lineage>
</organism>
<sequence length="178" mass="18328">MKMSGGVEWALHCAFALTAADRPVPAARLAELHDVSPTYLAKQLQALARAGLIHAVQGHAGGYALSRPPSEITVLDVVEAIDGRSPAFTCTDIRTRGPMPASPEACRTPCAIHQAMIAADDAWRASLRSVTIADLASGVTAQHGPGILTGIRGWLGAEGTARGGVKPQPGAGAADRHG</sequence>
<evidence type="ECO:0000313" key="3">
    <source>
        <dbReference type="Proteomes" id="UP001596548"/>
    </source>
</evidence>
<accession>A0ABW2HWZ4</accession>
<reference evidence="3" key="1">
    <citation type="journal article" date="2019" name="Int. J. Syst. Evol. Microbiol.">
        <title>The Global Catalogue of Microorganisms (GCM) 10K type strain sequencing project: providing services to taxonomists for standard genome sequencing and annotation.</title>
        <authorList>
            <consortium name="The Broad Institute Genomics Platform"/>
            <consortium name="The Broad Institute Genome Sequencing Center for Infectious Disease"/>
            <person name="Wu L."/>
            <person name="Ma J."/>
        </authorList>
    </citation>
    <scope>NUCLEOTIDE SEQUENCE [LARGE SCALE GENOMIC DNA]</scope>
    <source>
        <strain evidence="3">XZYJT-10</strain>
    </source>
</reference>
<dbReference type="Gene3D" id="1.10.10.10">
    <property type="entry name" value="Winged helix-like DNA-binding domain superfamily/Winged helix DNA-binding domain"/>
    <property type="match status" value="1"/>
</dbReference>
<dbReference type="SUPFAM" id="SSF46785">
    <property type="entry name" value="Winged helix' DNA-binding domain"/>
    <property type="match status" value="1"/>
</dbReference>
<evidence type="ECO:0000313" key="2">
    <source>
        <dbReference type="EMBL" id="MFC7277627.1"/>
    </source>
</evidence>
<dbReference type="PROSITE" id="PS51197">
    <property type="entry name" value="HTH_RRF2_2"/>
    <property type="match status" value="1"/>
</dbReference>
<feature type="region of interest" description="Disordered" evidence="1">
    <location>
        <begin position="159"/>
        <end position="178"/>
    </location>
</feature>
<protein>
    <submittedName>
        <fullName evidence="2">RrF2 family transcriptional regulator</fullName>
    </submittedName>
</protein>
<dbReference type="Pfam" id="PF02082">
    <property type="entry name" value="Rrf2"/>
    <property type="match status" value="1"/>
</dbReference>
<comment type="caution">
    <text evidence="2">The sequence shown here is derived from an EMBL/GenBank/DDBJ whole genome shotgun (WGS) entry which is preliminary data.</text>
</comment>
<dbReference type="InterPro" id="IPR000944">
    <property type="entry name" value="Tscrpt_reg_Rrf2"/>
</dbReference>
<gene>
    <name evidence="2" type="ORF">ACFQS1_26850</name>
</gene>
<keyword evidence="3" id="KW-1185">Reference proteome</keyword>
<dbReference type="PANTHER" id="PTHR33221:SF13">
    <property type="entry name" value="TRANSCRIPTIONAL REGULATOR-RELATED"/>
    <property type="match status" value="1"/>
</dbReference>
<dbReference type="PROSITE" id="PS01332">
    <property type="entry name" value="HTH_RRF2_1"/>
    <property type="match status" value="1"/>
</dbReference>
<dbReference type="PANTHER" id="PTHR33221">
    <property type="entry name" value="WINGED HELIX-TURN-HELIX TRANSCRIPTIONAL REGULATOR, RRF2 FAMILY"/>
    <property type="match status" value="1"/>
</dbReference>